<feature type="region of interest" description="Disordered" evidence="1">
    <location>
        <begin position="129"/>
        <end position="148"/>
    </location>
</feature>
<feature type="compositionally biased region" description="Basic residues" evidence="1">
    <location>
        <begin position="39"/>
        <end position="50"/>
    </location>
</feature>
<evidence type="ECO:0000256" key="1">
    <source>
        <dbReference type="SAM" id="MobiDB-lite"/>
    </source>
</evidence>
<feature type="compositionally biased region" description="Basic residues" evidence="1">
    <location>
        <begin position="111"/>
        <end position="122"/>
    </location>
</feature>
<reference evidence="2" key="1">
    <citation type="submission" date="2020-02" db="EMBL/GenBank/DDBJ databases">
        <authorList>
            <person name="Meier V. D."/>
        </authorList>
    </citation>
    <scope>NUCLEOTIDE SEQUENCE</scope>
    <source>
        <strain evidence="2">AVDCRST_MAG17</strain>
    </source>
</reference>
<feature type="non-terminal residue" evidence="2">
    <location>
        <position position="148"/>
    </location>
</feature>
<dbReference type="EMBL" id="CADCVV010000109">
    <property type="protein sequence ID" value="CAA9503572.1"/>
    <property type="molecule type" value="Genomic_DNA"/>
</dbReference>
<dbReference type="AlphaFoldDB" id="A0A6J4SRT2"/>
<protein>
    <submittedName>
        <fullName evidence="2">Uncharacterized protein</fullName>
    </submittedName>
</protein>
<name>A0A6J4SRT2_9ACTN</name>
<evidence type="ECO:0000313" key="2">
    <source>
        <dbReference type="EMBL" id="CAA9503572.1"/>
    </source>
</evidence>
<sequence length="148" mass="16754">VRSAAHAPPPPPTRPAARRRPRRKRSGRAGARRADRLALRHRHRRSRARTRSRDPVAAPHAPVAPRPDRPRRPDRAGRHGDARPAEPRRLAARGRGVDERHGLWGADRLARPRRSSRLPGRRRRLLCGDLRGLRRPRRGGHAPPARGL</sequence>
<proteinExistence type="predicted"/>
<gene>
    <name evidence="2" type="ORF">AVDCRST_MAG17-1468</name>
</gene>
<feature type="non-terminal residue" evidence="2">
    <location>
        <position position="1"/>
    </location>
</feature>
<feature type="region of interest" description="Disordered" evidence="1">
    <location>
        <begin position="1"/>
        <end position="122"/>
    </location>
</feature>
<accession>A0A6J4SRT2</accession>
<feature type="compositionally biased region" description="Basic residues" evidence="1">
    <location>
        <begin position="16"/>
        <end position="31"/>
    </location>
</feature>
<organism evidence="2">
    <name type="scientific">uncultured Solirubrobacterales bacterium</name>
    <dbReference type="NCBI Taxonomy" id="768556"/>
    <lineage>
        <taxon>Bacteria</taxon>
        <taxon>Bacillati</taxon>
        <taxon>Actinomycetota</taxon>
        <taxon>Thermoleophilia</taxon>
        <taxon>Solirubrobacterales</taxon>
        <taxon>environmental samples</taxon>
    </lineage>
</organism>
<feature type="compositionally biased region" description="Basic and acidic residues" evidence="1">
    <location>
        <begin position="66"/>
        <end position="102"/>
    </location>
</feature>